<accession>A0ABM8B3R2</accession>
<dbReference type="Gene3D" id="3.90.550.10">
    <property type="entry name" value="Spore Coat Polysaccharide Biosynthesis Protein SpsA, Chain A"/>
    <property type="match status" value="1"/>
</dbReference>
<evidence type="ECO:0000313" key="3">
    <source>
        <dbReference type="EMBL" id="BDQ38460.1"/>
    </source>
</evidence>
<evidence type="ECO:0000259" key="2">
    <source>
        <dbReference type="Pfam" id="PF00535"/>
    </source>
</evidence>
<feature type="transmembrane region" description="Helical" evidence="1">
    <location>
        <begin position="230"/>
        <end position="255"/>
    </location>
</feature>
<gene>
    <name evidence="3" type="ORF">SYK_28200</name>
</gene>
<dbReference type="Pfam" id="PF00535">
    <property type="entry name" value="Glycos_transf_2"/>
    <property type="match status" value="1"/>
</dbReference>
<dbReference type="InterPro" id="IPR001173">
    <property type="entry name" value="Glyco_trans_2-like"/>
</dbReference>
<feature type="transmembrane region" description="Helical" evidence="1">
    <location>
        <begin position="267"/>
        <end position="293"/>
    </location>
</feature>
<keyword evidence="1" id="KW-0812">Transmembrane</keyword>
<keyword evidence="1" id="KW-1133">Transmembrane helix</keyword>
<feature type="domain" description="Glycosyltransferase 2-like" evidence="2">
    <location>
        <begin position="11"/>
        <end position="148"/>
    </location>
</feature>
<dbReference type="CDD" id="cd04187">
    <property type="entry name" value="DPM1_like_bac"/>
    <property type="match status" value="1"/>
</dbReference>
<proteinExistence type="predicted"/>
<reference evidence="3 4" key="1">
    <citation type="submission" date="2022-08" db="EMBL/GenBank/DDBJ databases">
        <title>Genome Sequence of the sulphate-reducing bacterium, Pseudodesulfovibrio sp. SYK.</title>
        <authorList>
            <person name="Kondo R."/>
            <person name="Kataoka T."/>
        </authorList>
    </citation>
    <scope>NUCLEOTIDE SEQUENCE [LARGE SCALE GENOMIC DNA]</scope>
    <source>
        <strain evidence="3 4">SYK</strain>
    </source>
</reference>
<evidence type="ECO:0000256" key="1">
    <source>
        <dbReference type="SAM" id="Phobius"/>
    </source>
</evidence>
<dbReference type="Proteomes" id="UP001317742">
    <property type="component" value="Chromosome"/>
</dbReference>
<dbReference type="RefSeq" id="WP_281760957.1">
    <property type="nucleotide sequence ID" value="NZ_AP026709.1"/>
</dbReference>
<evidence type="ECO:0000313" key="4">
    <source>
        <dbReference type="Proteomes" id="UP001317742"/>
    </source>
</evidence>
<keyword evidence="1" id="KW-0472">Membrane</keyword>
<dbReference type="InterPro" id="IPR050256">
    <property type="entry name" value="Glycosyltransferase_2"/>
</dbReference>
<sequence>MKNGNLLISHSLVIPVYGNEENIPHLVLALQKMARAYGESFEVVFVIDGSPDNSLNRILELADGFNYKTVSHSRNFGSFVAIRTGIEHAEGKYIAVMAADLQEPPHLIEDFFKILEADEADLVFGRRIDRNDPILKKLLSNVYWWFYKKVIEPDLPKGGVDIFACTEEIKKSLLKIEEPNSSLIAQLFWLGYRREFVSYVRQERQHGTSAWGLGKRIRYMIDSVFSYTDLPIMLVLWLGLGSLTVTTTVGIVTIVAKFAGLIAVQGYTAIVLLILFLGSLIITIQGVIGCYLWRTFENTKKRPISLVRSVEVKHNFKKMKAL</sequence>
<organism evidence="3 4">
    <name type="scientific">Pseudodesulfovibrio nedwellii</name>
    <dbReference type="NCBI Taxonomy" id="2973072"/>
    <lineage>
        <taxon>Bacteria</taxon>
        <taxon>Pseudomonadati</taxon>
        <taxon>Thermodesulfobacteriota</taxon>
        <taxon>Desulfovibrionia</taxon>
        <taxon>Desulfovibrionales</taxon>
        <taxon>Desulfovibrionaceae</taxon>
    </lineage>
</organism>
<dbReference type="GO" id="GO:0016740">
    <property type="term" value="F:transferase activity"/>
    <property type="evidence" value="ECO:0007669"/>
    <property type="project" value="UniProtKB-KW"/>
</dbReference>
<name>A0ABM8B3R2_9BACT</name>
<protein>
    <submittedName>
        <fullName evidence="3">Glycosyl transferase</fullName>
    </submittedName>
</protein>
<dbReference type="PANTHER" id="PTHR48090:SF8">
    <property type="entry name" value="GLYCOSYLTRANSFERASE CSBB-RELATED"/>
    <property type="match status" value="1"/>
</dbReference>
<dbReference type="EMBL" id="AP026709">
    <property type="protein sequence ID" value="BDQ38460.1"/>
    <property type="molecule type" value="Genomic_DNA"/>
</dbReference>
<dbReference type="InterPro" id="IPR029044">
    <property type="entry name" value="Nucleotide-diphossugar_trans"/>
</dbReference>
<keyword evidence="3" id="KW-0808">Transferase</keyword>
<dbReference type="SUPFAM" id="SSF53448">
    <property type="entry name" value="Nucleotide-diphospho-sugar transferases"/>
    <property type="match status" value="1"/>
</dbReference>
<dbReference type="PANTHER" id="PTHR48090">
    <property type="entry name" value="UNDECAPRENYL-PHOSPHATE 4-DEOXY-4-FORMAMIDO-L-ARABINOSE TRANSFERASE-RELATED"/>
    <property type="match status" value="1"/>
</dbReference>
<keyword evidence="4" id="KW-1185">Reference proteome</keyword>